<dbReference type="AlphaFoldDB" id="F4RVT0"/>
<dbReference type="KEGG" id="mlr:MELLADRAFT_65539"/>
<dbReference type="Proteomes" id="UP000001072">
    <property type="component" value="Unassembled WGS sequence"/>
</dbReference>
<feature type="signal peptide" evidence="1">
    <location>
        <begin position="1"/>
        <end position="26"/>
    </location>
</feature>
<dbReference type="EMBL" id="GL883124">
    <property type="protein sequence ID" value="EGG03530.1"/>
    <property type="molecule type" value="Genomic_DNA"/>
</dbReference>
<dbReference type="HOGENOM" id="CLU_1360686_0_0_1"/>
<keyword evidence="1" id="KW-0732">Signal</keyword>
<sequence>MMMHKLKNIISLTISSLVLLASTSLATFYFPSGSTIDCLRTYQPTNQEGHAWNFALGFYRSLGDYEITSRSNPFRPLKRKFQVFQIIVGERPKRLSQYDALIRFRDEMEGLDEKLLNARFFQSSPDGFLELKIKGEATNEHLQGQPKMRYVNHEAHFKFSLDPSNGFVKLDEVTMVLGVERQSRVTEDLFQMLEQGIIFTG</sequence>
<dbReference type="VEuPathDB" id="FungiDB:MELLADRAFT_65539"/>
<accession>F4RVT0</accession>
<name>F4RVT0_MELLP</name>
<proteinExistence type="predicted"/>
<evidence type="ECO:0000313" key="2">
    <source>
        <dbReference type="EMBL" id="EGG03530.1"/>
    </source>
</evidence>
<organism evidence="3">
    <name type="scientific">Melampsora larici-populina (strain 98AG31 / pathotype 3-4-7)</name>
    <name type="common">Poplar leaf rust fungus</name>
    <dbReference type="NCBI Taxonomy" id="747676"/>
    <lineage>
        <taxon>Eukaryota</taxon>
        <taxon>Fungi</taxon>
        <taxon>Dikarya</taxon>
        <taxon>Basidiomycota</taxon>
        <taxon>Pucciniomycotina</taxon>
        <taxon>Pucciniomycetes</taxon>
        <taxon>Pucciniales</taxon>
        <taxon>Melampsoraceae</taxon>
        <taxon>Melampsora</taxon>
    </lineage>
</organism>
<dbReference type="InParanoid" id="F4RVT0"/>
<dbReference type="RefSeq" id="XP_007413324.1">
    <property type="nucleotide sequence ID" value="XM_007413262.1"/>
</dbReference>
<evidence type="ECO:0000313" key="3">
    <source>
        <dbReference type="Proteomes" id="UP000001072"/>
    </source>
</evidence>
<feature type="chain" id="PRO_5003321812" evidence="1">
    <location>
        <begin position="27"/>
        <end position="201"/>
    </location>
</feature>
<dbReference type="GeneID" id="18930453"/>
<evidence type="ECO:0000256" key="1">
    <source>
        <dbReference type="SAM" id="SignalP"/>
    </source>
</evidence>
<protein>
    <submittedName>
        <fullName evidence="2">Secreted protein</fullName>
    </submittedName>
</protein>
<gene>
    <name evidence="2" type="ORF">MELLADRAFT_65539</name>
</gene>
<reference evidence="3" key="1">
    <citation type="journal article" date="2011" name="Proc. Natl. Acad. Sci. U.S.A.">
        <title>Obligate biotrophy features unraveled by the genomic analysis of rust fungi.</title>
        <authorList>
            <person name="Duplessis S."/>
            <person name="Cuomo C.A."/>
            <person name="Lin Y.-C."/>
            <person name="Aerts A."/>
            <person name="Tisserant E."/>
            <person name="Veneault-Fourrey C."/>
            <person name="Joly D.L."/>
            <person name="Hacquard S."/>
            <person name="Amselem J."/>
            <person name="Cantarel B.L."/>
            <person name="Chiu R."/>
            <person name="Coutinho P.M."/>
            <person name="Feau N."/>
            <person name="Field M."/>
            <person name="Frey P."/>
            <person name="Gelhaye E."/>
            <person name="Goldberg J."/>
            <person name="Grabherr M.G."/>
            <person name="Kodira C.D."/>
            <person name="Kohler A."/>
            <person name="Kuees U."/>
            <person name="Lindquist E.A."/>
            <person name="Lucas S.M."/>
            <person name="Mago R."/>
            <person name="Mauceli E."/>
            <person name="Morin E."/>
            <person name="Murat C."/>
            <person name="Pangilinan J.L."/>
            <person name="Park R."/>
            <person name="Pearson M."/>
            <person name="Quesneville H."/>
            <person name="Rouhier N."/>
            <person name="Sakthikumar S."/>
            <person name="Salamov A.A."/>
            <person name="Schmutz J."/>
            <person name="Selles B."/>
            <person name="Shapiro H."/>
            <person name="Tanguay P."/>
            <person name="Tuskan G.A."/>
            <person name="Henrissat B."/>
            <person name="Van de Peer Y."/>
            <person name="Rouze P."/>
            <person name="Ellis J.G."/>
            <person name="Dodds P.N."/>
            <person name="Schein J.E."/>
            <person name="Zhong S."/>
            <person name="Hamelin R.C."/>
            <person name="Grigoriev I.V."/>
            <person name="Szabo L.J."/>
            <person name="Martin F."/>
        </authorList>
    </citation>
    <scope>NUCLEOTIDE SEQUENCE [LARGE SCALE GENOMIC DNA]</scope>
    <source>
        <strain evidence="3">98AG31 / pathotype 3-4-7</strain>
    </source>
</reference>
<keyword evidence="3" id="KW-1185">Reference proteome</keyword>